<dbReference type="GO" id="GO:0005509">
    <property type="term" value="F:calcium ion binding"/>
    <property type="evidence" value="ECO:0007669"/>
    <property type="project" value="InterPro"/>
</dbReference>
<dbReference type="Pfam" id="PF00353">
    <property type="entry name" value="HemolysinCabind"/>
    <property type="match status" value="2"/>
</dbReference>
<gene>
    <name evidence="3" type="ORF">OXH18_12250</name>
</gene>
<dbReference type="KEGG" id="tsin:OXH18_12250"/>
<dbReference type="EMBL" id="CP113797">
    <property type="protein sequence ID" value="WAL62726.1"/>
    <property type="molecule type" value="Genomic_DNA"/>
</dbReference>
<keyword evidence="2" id="KW-0964">Secreted</keyword>
<sequence length="568" mass="60916">MKANPVGSELRVNSSFVVGDQDNPAIAISPLGTFVIAWESEEQDGDGEGIYARLYRPGGRPVSPEFQVNSTTEGDQTSPSVAMDGSGNFVVAWASNHRRNGDIFAQRYNANGRRIRSEFRVNSADGDHSDPVVARNASGQFVVAWTGRNVDIDDADDSGTGIYAQRYDTDGAPLNSLLRINTTTTNNQENPSVAIQPDGSFMVVWESQNQDGSGKGVFGQRYNSRGRQVGLEFQVNTYITGDQFNPVVAVDGAGRFVVAWESVREDGSGSGIYARLYDDNGNPRGLPFRVNVTTRGNQSAPSIGMDAEGNFTIAWTSDSRNEDGSGSGVYAQQFDQNGARIDRVFRINTTTEDDQSNPALAVQSNGNFVAAWQSQTPRRNLSLGDGDGLGVFAQRYRGSNVSSVPTNRIEGDRNNNVLRGTSQADRILGFGGDDRLLGRGGNDTLIGGQGDDILKGQRGNDILRGGAGQDLLRGGAGADILFGNGGRDTLIGGAGPDIFVIGERAGLETIRDFTDGIDRIALLDGLRFRDLTIQQQRSTTVISVVNNPIALLENVPRTLIDASDFTAI</sequence>
<dbReference type="SUPFAM" id="SSF51120">
    <property type="entry name" value="beta-Roll"/>
    <property type="match status" value="1"/>
</dbReference>
<evidence type="ECO:0000313" key="3">
    <source>
        <dbReference type="EMBL" id="WAL62726.1"/>
    </source>
</evidence>
<dbReference type="Proteomes" id="UP001163152">
    <property type="component" value="Chromosome"/>
</dbReference>
<comment type="subcellular location">
    <subcellularLocation>
        <location evidence="1">Secreted</location>
    </subcellularLocation>
</comment>
<dbReference type="InterPro" id="IPR050557">
    <property type="entry name" value="RTX_toxin/Mannuronan_C5-epim"/>
</dbReference>
<dbReference type="AlphaFoldDB" id="A0A9E8ZPR0"/>
<dbReference type="PANTHER" id="PTHR38340">
    <property type="entry name" value="S-LAYER PROTEIN"/>
    <property type="match status" value="1"/>
</dbReference>
<dbReference type="InterPro" id="IPR001343">
    <property type="entry name" value="Hemolysn_Ca-bd"/>
</dbReference>
<proteinExistence type="predicted"/>
<accession>A0A9E8ZPR0</accession>
<evidence type="ECO:0000256" key="1">
    <source>
        <dbReference type="ARBA" id="ARBA00004613"/>
    </source>
</evidence>
<evidence type="ECO:0008006" key="5">
    <source>
        <dbReference type="Google" id="ProtNLM"/>
    </source>
</evidence>
<evidence type="ECO:0000256" key="2">
    <source>
        <dbReference type="ARBA" id="ARBA00022525"/>
    </source>
</evidence>
<protein>
    <recommendedName>
        <fullName evidence="5">Calcium-binding protein</fullName>
    </recommendedName>
</protein>
<evidence type="ECO:0000313" key="4">
    <source>
        <dbReference type="Proteomes" id="UP001163152"/>
    </source>
</evidence>
<name>A0A9E8ZPR0_9CYAN</name>
<dbReference type="PANTHER" id="PTHR38340:SF1">
    <property type="entry name" value="S-LAYER PROTEIN"/>
    <property type="match status" value="1"/>
</dbReference>
<dbReference type="InterPro" id="IPR011049">
    <property type="entry name" value="Serralysin-like_metalloprot_C"/>
</dbReference>
<dbReference type="PROSITE" id="PS00330">
    <property type="entry name" value="HEMOLYSIN_CALCIUM"/>
    <property type="match status" value="2"/>
</dbReference>
<organism evidence="3 4">
    <name type="scientific">Thermocoleostomius sinensis A174</name>
    <dbReference type="NCBI Taxonomy" id="2016057"/>
    <lineage>
        <taxon>Bacteria</taxon>
        <taxon>Bacillati</taxon>
        <taxon>Cyanobacteriota</taxon>
        <taxon>Cyanophyceae</taxon>
        <taxon>Oculatellales</taxon>
        <taxon>Oculatellaceae</taxon>
        <taxon>Thermocoleostomius</taxon>
    </lineage>
</organism>
<dbReference type="PRINTS" id="PR00313">
    <property type="entry name" value="CABNDNGRPT"/>
</dbReference>
<reference evidence="3" key="1">
    <citation type="submission" date="2022-12" db="EMBL/GenBank/DDBJ databases">
        <title>Polyphasic identification of a Novel Hot-Spring Cyanobacterium Ocullathermofonsia sinensis gen nov. sp. nov. and Genomic Insights on its Adaptations to the Thermal Habitat.</title>
        <authorList>
            <person name="Daroch M."/>
            <person name="Tang J."/>
            <person name="Jiang Y."/>
        </authorList>
    </citation>
    <scope>NUCLEOTIDE SEQUENCE</scope>
    <source>
        <strain evidence="3">PKUAC-SCTA174</strain>
    </source>
</reference>
<keyword evidence="4" id="KW-1185">Reference proteome</keyword>
<dbReference type="RefSeq" id="WP_268613063.1">
    <property type="nucleotide sequence ID" value="NZ_CP113797.1"/>
</dbReference>
<dbReference type="GO" id="GO:0005576">
    <property type="term" value="C:extracellular region"/>
    <property type="evidence" value="ECO:0007669"/>
    <property type="project" value="UniProtKB-SubCell"/>
</dbReference>
<dbReference type="InterPro" id="IPR018511">
    <property type="entry name" value="Hemolysin-typ_Ca-bd_CS"/>
</dbReference>
<dbReference type="Gene3D" id="2.150.10.10">
    <property type="entry name" value="Serralysin-like metalloprotease, C-terminal"/>
    <property type="match status" value="2"/>
</dbReference>